<evidence type="ECO:0000313" key="9">
    <source>
        <dbReference type="Proteomes" id="UP000295645"/>
    </source>
</evidence>
<feature type="transmembrane region" description="Helical" evidence="6">
    <location>
        <begin position="111"/>
        <end position="131"/>
    </location>
</feature>
<comment type="similarity">
    <text evidence="2">Belongs to the GtrA family.</text>
</comment>
<dbReference type="GO" id="GO:0005886">
    <property type="term" value="C:plasma membrane"/>
    <property type="evidence" value="ECO:0007669"/>
    <property type="project" value="TreeGrafter"/>
</dbReference>
<feature type="domain" description="GtrA/DPMS transmembrane" evidence="7">
    <location>
        <begin position="15"/>
        <end position="131"/>
    </location>
</feature>
<name>A0A4R3YTD6_9GAMM</name>
<dbReference type="EMBL" id="SMCS01000002">
    <property type="protein sequence ID" value="TCV95760.1"/>
    <property type="molecule type" value="Genomic_DNA"/>
</dbReference>
<accession>A0A4R3YTD6</accession>
<proteinExistence type="inferred from homology"/>
<dbReference type="Proteomes" id="UP000295645">
    <property type="component" value="Unassembled WGS sequence"/>
</dbReference>
<keyword evidence="3 6" id="KW-0812">Transmembrane</keyword>
<evidence type="ECO:0000313" key="8">
    <source>
        <dbReference type="EMBL" id="TCV95760.1"/>
    </source>
</evidence>
<evidence type="ECO:0000259" key="7">
    <source>
        <dbReference type="Pfam" id="PF04138"/>
    </source>
</evidence>
<dbReference type="GO" id="GO:0000271">
    <property type="term" value="P:polysaccharide biosynthetic process"/>
    <property type="evidence" value="ECO:0007669"/>
    <property type="project" value="InterPro"/>
</dbReference>
<dbReference type="InterPro" id="IPR007267">
    <property type="entry name" value="GtrA_DPMS_TM"/>
</dbReference>
<organism evidence="8 9">
    <name type="scientific">Luteibacter rhizovicinus</name>
    <dbReference type="NCBI Taxonomy" id="242606"/>
    <lineage>
        <taxon>Bacteria</taxon>
        <taxon>Pseudomonadati</taxon>
        <taxon>Pseudomonadota</taxon>
        <taxon>Gammaproteobacteria</taxon>
        <taxon>Lysobacterales</taxon>
        <taxon>Rhodanobacteraceae</taxon>
        <taxon>Luteibacter</taxon>
    </lineage>
</organism>
<keyword evidence="4 6" id="KW-1133">Transmembrane helix</keyword>
<evidence type="ECO:0000256" key="5">
    <source>
        <dbReference type="ARBA" id="ARBA00023136"/>
    </source>
</evidence>
<feature type="transmembrane region" description="Helical" evidence="6">
    <location>
        <begin position="46"/>
        <end position="66"/>
    </location>
</feature>
<evidence type="ECO:0000256" key="6">
    <source>
        <dbReference type="SAM" id="Phobius"/>
    </source>
</evidence>
<evidence type="ECO:0000256" key="1">
    <source>
        <dbReference type="ARBA" id="ARBA00004141"/>
    </source>
</evidence>
<evidence type="ECO:0000256" key="4">
    <source>
        <dbReference type="ARBA" id="ARBA00022989"/>
    </source>
</evidence>
<feature type="transmembrane region" description="Helical" evidence="6">
    <location>
        <begin position="16"/>
        <end position="34"/>
    </location>
</feature>
<keyword evidence="9" id="KW-1185">Reference proteome</keyword>
<dbReference type="OrthoDB" id="8453573at2"/>
<reference evidence="8 9" key="1">
    <citation type="submission" date="2019-03" db="EMBL/GenBank/DDBJ databases">
        <title>Above-ground endophytic microbial communities from plants in different locations in the United States.</title>
        <authorList>
            <person name="Frank C."/>
        </authorList>
    </citation>
    <scope>NUCLEOTIDE SEQUENCE [LARGE SCALE GENOMIC DNA]</scope>
    <source>
        <strain evidence="8 9">LP_13_YM</strain>
    </source>
</reference>
<sequence length="132" mass="14337">MPASAKTALGGQVVRYIINGLVATAVHFCVLRFCMEVLHVPLAGEANAIAACFGITVSFLGSRYFVFKGQEGSVVKQGSLFLGVYAVIALLHATVMYVWADRLGFDYRIGFLLATCMQMAFSFVANKLLVFK</sequence>
<evidence type="ECO:0000256" key="3">
    <source>
        <dbReference type="ARBA" id="ARBA00022692"/>
    </source>
</evidence>
<feature type="transmembrane region" description="Helical" evidence="6">
    <location>
        <begin position="78"/>
        <end position="99"/>
    </location>
</feature>
<dbReference type="AlphaFoldDB" id="A0A4R3YTD6"/>
<comment type="caution">
    <text evidence="8">The sequence shown here is derived from an EMBL/GenBank/DDBJ whole genome shotgun (WGS) entry which is preliminary data.</text>
</comment>
<comment type="subcellular location">
    <subcellularLocation>
        <location evidence="1">Membrane</location>
        <topology evidence="1">Multi-pass membrane protein</topology>
    </subcellularLocation>
</comment>
<dbReference type="RefSeq" id="WP_132142002.1">
    <property type="nucleotide sequence ID" value="NZ_SMCS01000002.1"/>
</dbReference>
<evidence type="ECO:0000256" key="2">
    <source>
        <dbReference type="ARBA" id="ARBA00009399"/>
    </source>
</evidence>
<dbReference type="Pfam" id="PF04138">
    <property type="entry name" value="GtrA_DPMS_TM"/>
    <property type="match status" value="1"/>
</dbReference>
<dbReference type="PANTHER" id="PTHR38459">
    <property type="entry name" value="PROPHAGE BACTOPRENOL-LINKED GLUCOSE TRANSLOCASE HOMOLOG"/>
    <property type="match status" value="1"/>
</dbReference>
<dbReference type="PANTHER" id="PTHR38459:SF1">
    <property type="entry name" value="PROPHAGE BACTOPRENOL-LINKED GLUCOSE TRANSLOCASE HOMOLOG"/>
    <property type="match status" value="1"/>
</dbReference>
<dbReference type="InterPro" id="IPR051401">
    <property type="entry name" value="GtrA_CellWall_Glycosyl"/>
</dbReference>
<protein>
    <submittedName>
        <fullName evidence="8">Putative flippase GtrA</fullName>
    </submittedName>
</protein>
<keyword evidence="5 6" id="KW-0472">Membrane</keyword>
<gene>
    <name evidence="8" type="ORF">EC912_102104</name>
</gene>